<dbReference type="SUPFAM" id="SSF88874">
    <property type="entry name" value="Receptor-binding domain of short tail fibre protein gp12"/>
    <property type="match status" value="1"/>
</dbReference>
<evidence type="ECO:0000313" key="4">
    <source>
        <dbReference type="Proteomes" id="UP001197770"/>
    </source>
</evidence>
<name>A0ABS8GMX6_9FLAO</name>
<evidence type="ECO:0000313" key="3">
    <source>
        <dbReference type="EMBL" id="MCC4211341.1"/>
    </source>
</evidence>
<reference evidence="3 4" key="1">
    <citation type="submission" date="2021-11" db="EMBL/GenBank/DDBJ databases">
        <title>Seasonal and diel survey of microbial diversity of the Tyrrhenian coast.</title>
        <authorList>
            <person name="Gattoni G."/>
            <person name="Corral P."/>
        </authorList>
    </citation>
    <scope>NUCLEOTIDE SEQUENCE [LARGE SCALE GENOMIC DNA]</scope>
    <source>
        <strain evidence="3 4">Mr9</strain>
    </source>
</reference>
<sequence>MNNINFEQTGGFPLETDSLSFLQATFGIFNALGAIAGDAVIVSGCVENGSNVGNGTVYLNGELLEFRGGSKTATVKVFENIESKEFENGETKPVFTTRWVGFGSGAGSVSWSNFTRLNPLKEMQKALVPVDTIVMYGGALNAIPAGWHLCNGSNGTKDLRAKFVVGYDPANADYNAEGKTGGQKEVTLTEAQMPSHNHDGSAYIPPHTHSLQGKTAITHDGEGGDGNRLSTKDNIGNGTVTQTSSGGGGNVNISTANKGSGQAHENRPPYYTAVFIQYKGN</sequence>
<dbReference type="CDD" id="cd22641">
    <property type="entry name" value="C24-like"/>
    <property type="match status" value="1"/>
</dbReference>
<dbReference type="EMBL" id="JAJGMW010000002">
    <property type="protein sequence ID" value="MCC4211341.1"/>
    <property type="molecule type" value="Genomic_DNA"/>
</dbReference>
<accession>A0ABS8GMX6</accession>
<dbReference type="RefSeq" id="WP_228228462.1">
    <property type="nucleotide sequence ID" value="NZ_JAJGMW010000002.1"/>
</dbReference>
<organism evidence="3 4">
    <name type="scientific">Leeuwenhoekiella parthenopeia</name>
    <dbReference type="NCBI Taxonomy" id="2890320"/>
    <lineage>
        <taxon>Bacteria</taxon>
        <taxon>Pseudomonadati</taxon>
        <taxon>Bacteroidota</taxon>
        <taxon>Flavobacteriia</taxon>
        <taxon>Flavobacteriales</taxon>
        <taxon>Flavobacteriaceae</taxon>
        <taxon>Leeuwenhoekiella</taxon>
    </lineage>
</organism>
<evidence type="ECO:0000259" key="2">
    <source>
        <dbReference type="Pfam" id="PF21939"/>
    </source>
</evidence>
<evidence type="ECO:0000256" key="1">
    <source>
        <dbReference type="SAM" id="MobiDB-lite"/>
    </source>
</evidence>
<proteinExistence type="predicted"/>
<dbReference type="Proteomes" id="UP001197770">
    <property type="component" value="Unassembled WGS sequence"/>
</dbReference>
<dbReference type="Pfam" id="PF21939">
    <property type="entry name" value="Gp10_C"/>
    <property type="match status" value="1"/>
</dbReference>
<feature type="domain" description="Baseplate structural protein Gp10 C-terminal" evidence="2">
    <location>
        <begin position="162"/>
        <end position="273"/>
    </location>
</feature>
<dbReference type="InterPro" id="IPR053827">
    <property type="entry name" value="Gp10_C"/>
</dbReference>
<gene>
    <name evidence="3" type="ORF">LLW17_01305</name>
</gene>
<protein>
    <recommendedName>
        <fullName evidence="2">Baseplate structural protein Gp10 C-terminal domain-containing protein</fullName>
    </recommendedName>
</protein>
<feature type="region of interest" description="Disordered" evidence="1">
    <location>
        <begin position="221"/>
        <end position="266"/>
    </location>
</feature>
<keyword evidence="4" id="KW-1185">Reference proteome</keyword>
<comment type="caution">
    <text evidence="3">The sequence shown here is derived from an EMBL/GenBank/DDBJ whole genome shotgun (WGS) entry which is preliminary data.</text>
</comment>